<dbReference type="AlphaFoldDB" id="A0A2W1NAR4"/>
<dbReference type="Proteomes" id="UP000214746">
    <property type="component" value="Unassembled WGS sequence"/>
</dbReference>
<gene>
    <name evidence="4" type="ORF">CBW46_011130</name>
</gene>
<accession>A0A2W1NAR4</accession>
<dbReference type="GO" id="GO:0042597">
    <property type="term" value="C:periplasmic space"/>
    <property type="evidence" value="ECO:0007669"/>
    <property type="project" value="InterPro"/>
</dbReference>
<evidence type="ECO:0000256" key="1">
    <source>
        <dbReference type="ARBA" id="ARBA00022729"/>
    </source>
</evidence>
<organism evidence="4 5">
    <name type="scientific">Paenibacillus xerothermodurans</name>
    <dbReference type="NCBI Taxonomy" id="1977292"/>
    <lineage>
        <taxon>Bacteria</taxon>
        <taxon>Bacillati</taxon>
        <taxon>Bacillota</taxon>
        <taxon>Bacilli</taxon>
        <taxon>Bacillales</taxon>
        <taxon>Paenibacillaceae</taxon>
        <taxon>Paenibacillus</taxon>
    </lineage>
</organism>
<dbReference type="EMBL" id="NHRJ02000005">
    <property type="protein sequence ID" value="PZE20720.1"/>
    <property type="molecule type" value="Genomic_DNA"/>
</dbReference>
<keyword evidence="2 4" id="KW-0456">Lyase</keyword>
<keyword evidence="1" id="KW-0732">Signal</keyword>
<name>A0A2W1NAR4_PAEXE</name>
<reference evidence="4" key="1">
    <citation type="submission" date="2018-06" db="EMBL/GenBank/DDBJ databases">
        <title>Paenibacillus xerothermodurans sp. nov. an extremely dry heat resistant spore forming bacterium isolated from the soil of Cape Canaveral, Florida.</title>
        <authorList>
            <person name="Seuylemezian A."/>
            <person name="Kaur N."/>
            <person name="Patil P."/>
            <person name="Patil P."/>
            <person name="Mayilraj S."/>
            <person name="Vaishampayan P."/>
        </authorList>
    </citation>
    <scope>NUCLEOTIDE SEQUENCE [LARGE SCALE GENOMIC DNA]</scope>
    <source>
        <strain evidence="4">ATCC 27380</strain>
    </source>
</reference>
<dbReference type="OrthoDB" id="428577at2"/>
<dbReference type="GO" id="GO:0016829">
    <property type="term" value="F:lyase activity"/>
    <property type="evidence" value="ECO:0007669"/>
    <property type="project" value="UniProtKB-KW"/>
</dbReference>
<dbReference type="InterPro" id="IPR008397">
    <property type="entry name" value="Alginate_lyase_dom"/>
</dbReference>
<proteinExistence type="predicted"/>
<dbReference type="SUPFAM" id="SSF48230">
    <property type="entry name" value="Chondroitin AC/alginate lyase"/>
    <property type="match status" value="1"/>
</dbReference>
<evidence type="ECO:0000259" key="3">
    <source>
        <dbReference type="Pfam" id="PF05426"/>
    </source>
</evidence>
<dbReference type="InterPro" id="IPR008929">
    <property type="entry name" value="Chondroitin_lyas"/>
</dbReference>
<sequence>MWITRLHYPQLHTACTAPSLLARGSRIQEGRDGCMSFVFIDRKHAEQLKHRVTAAEGIWGDVRGQLQRKADQALLAGPWSVTCYGAAAPSGDPHDYTSEAPYWWPDPVNPEGPYIRKDGVTRHHRFMGHRQAIDDLSNTVFILCIAGYCLDNKRYLSRAAELLRMWFLDPATRMNPHIEYGEAIKGICSGRAAGVIVLRQVDRIVHAMGFLGEYAEWQSELDGMRQWLSQMLDWLTTSEIGIAESKAGNNHAVWWATHVAAYAAFTGNDEKLRLAADHYKSAIIPEQVAPDGSLPKELERTRSFHYTLFNLDAMALLCEVAHYRGENLWMYATEDGRGIRQAIRFVLPYLDNPYLWQWPQIDGEIPNEHLCMQLAAIRLNMPECNAVNVKRRGQSKLIMDCEEVLGPLIFLPGNPILRSTADIK</sequence>
<evidence type="ECO:0000256" key="2">
    <source>
        <dbReference type="ARBA" id="ARBA00023239"/>
    </source>
</evidence>
<dbReference type="Gene3D" id="1.50.10.100">
    <property type="entry name" value="Chondroitin AC/alginate lyase"/>
    <property type="match status" value="1"/>
</dbReference>
<keyword evidence="5" id="KW-1185">Reference proteome</keyword>
<dbReference type="Pfam" id="PF05426">
    <property type="entry name" value="Alginate_lyase"/>
    <property type="match status" value="1"/>
</dbReference>
<feature type="domain" description="Alginate lyase" evidence="3">
    <location>
        <begin position="88"/>
        <end position="356"/>
    </location>
</feature>
<protein>
    <submittedName>
        <fullName evidence="4">Alginate lyase</fullName>
    </submittedName>
</protein>
<comment type="caution">
    <text evidence="4">The sequence shown here is derived from an EMBL/GenBank/DDBJ whole genome shotgun (WGS) entry which is preliminary data.</text>
</comment>
<evidence type="ECO:0000313" key="5">
    <source>
        <dbReference type="Proteomes" id="UP000214746"/>
    </source>
</evidence>
<evidence type="ECO:0000313" key="4">
    <source>
        <dbReference type="EMBL" id="PZE20720.1"/>
    </source>
</evidence>